<dbReference type="Proteomes" id="UP000053707">
    <property type="component" value="Unassembled WGS sequence"/>
</dbReference>
<feature type="coiled-coil region" evidence="1">
    <location>
        <begin position="57"/>
        <end position="91"/>
    </location>
</feature>
<organism evidence="3 4">
    <name type="scientific">Mycobacterium lehmannii</name>
    <dbReference type="NCBI Taxonomy" id="2048550"/>
    <lineage>
        <taxon>Bacteria</taxon>
        <taxon>Bacillati</taxon>
        <taxon>Actinomycetota</taxon>
        <taxon>Actinomycetes</taxon>
        <taxon>Mycobacteriales</taxon>
        <taxon>Mycobacteriaceae</taxon>
        <taxon>Mycobacterium</taxon>
    </lineage>
</organism>
<feature type="region of interest" description="Disordered" evidence="2">
    <location>
        <begin position="293"/>
        <end position="326"/>
    </location>
</feature>
<dbReference type="AlphaFoldDB" id="A0A101ADY5"/>
<feature type="compositionally biased region" description="Pro residues" evidence="2">
    <location>
        <begin position="293"/>
        <end position="306"/>
    </location>
</feature>
<feature type="region of interest" description="Disordered" evidence="2">
    <location>
        <begin position="348"/>
        <end position="472"/>
    </location>
</feature>
<evidence type="ECO:0000256" key="1">
    <source>
        <dbReference type="SAM" id="Coils"/>
    </source>
</evidence>
<feature type="compositionally biased region" description="Acidic residues" evidence="2">
    <location>
        <begin position="350"/>
        <end position="378"/>
    </location>
</feature>
<proteinExistence type="predicted"/>
<feature type="compositionally biased region" description="Pro residues" evidence="2">
    <location>
        <begin position="441"/>
        <end position="456"/>
    </location>
</feature>
<dbReference type="EMBL" id="LQIR01000002">
    <property type="protein sequence ID" value="KUI20740.1"/>
    <property type="molecule type" value="Genomic_DNA"/>
</dbReference>
<evidence type="ECO:0000256" key="2">
    <source>
        <dbReference type="SAM" id="MobiDB-lite"/>
    </source>
</evidence>
<evidence type="ECO:0000313" key="3">
    <source>
        <dbReference type="EMBL" id="KUI20740.1"/>
    </source>
</evidence>
<keyword evidence="1" id="KW-0175">Coiled coil</keyword>
<accession>A0A101ADY5</accession>
<feature type="compositionally biased region" description="Pro residues" evidence="2">
    <location>
        <begin position="421"/>
        <end position="433"/>
    </location>
</feature>
<comment type="caution">
    <text evidence="3">The sequence shown here is derived from an EMBL/GenBank/DDBJ whole genome shotgun (WGS) entry which is preliminary data.</text>
</comment>
<evidence type="ECO:0000313" key="4">
    <source>
        <dbReference type="Proteomes" id="UP000053707"/>
    </source>
</evidence>
<feature type="compositionally biased region" description="Gly residues" evidence="2">
    <location>
        <begin position="316"/>
        <end position="326"/>
    </location>
</feature>
<gene>
    <name evidence="3" type="ORF">AU192_13900</name>
</gene>
<protein>
    <submittedName>
        <fullName evidence="3">Uncharacterized protein</fullName>
    </submittedName>
</protein>
<keyword evidence="4" id="KW-1185">Reference proteome</keyword>
<reference evidence="3 4" key="1">
    <citation type="submission" date="2016-01" db="EMBL/GenBank/DDBJ databases">
        <authorList>
            <consortium name="TB Trials Study Group"/>
            <person name="Sutton G."/>
            <person name="Brinkac L."/>
            <person name="Sanka R."/>
            <person name="Adams M."/>
            <person name="Lau E.L."/>
            <person name="Macaden R."/>
            <person name="Grewal H.M.S."/>
        </authorList>
    </citation>
    <scope>NUCLEOTIDE SEQUENCE [LARGE SCALE GENOMIC DNA]</scope>
    <source>
        <strain evidence="3 4">IS-1744</strain>
    </source>
</reference>
<sequence>MGETFDAAARLADGTPGVGDVTQYVLACQSLGYRHPDLTTHPGQLHDWYAAETGMDLNALETDCAALQAAATAAEDVLARQEAQLAALTDAWQGLGANASREFLRSHAEAATVAATAVRTAAVALADLRERLWRAVDDKVSKVLAIGDGVRARRADWLAAAHSVTTGVGDRAVASELVDQEVKPFVDTVIGGEWLEAMRAATDAINAAYEAVAAELASEAGATFEIPGDLGPVWTPSTASVGEPPAAGVGETAARSVPATPGAVVAANPTPPAPVVPAGWGASVASPPLAPAPPAPPLPIEPPVPQPATASPMPSLGGGMPDFGGGLTSFGQQLGDMLGGLLGDGALDAAVDDGEPAGLPEEDLGEIDDSETTETDEASEAREAGEDSDDAAAVPGEVTDPAVAEPMCQPEPRPNSDTAPPEEPAATVPPEPPTVTEEPPAVTPEPLVAPPKPPDAGTPCEIAADELPQVGE</sequence>
<name>A0A101ADY5_9MYCO</name>